<gene>
    <name evidence="1" type="ORF">DILT_LOCUS16039</name>
</gene>
<dbReference type="OrthoDB" id="10051416at2759"/>
<dbReference type="EMBL" id="UYRU01082582">
    <property type="protein sequence ID" value="VDN32712.1"/>
    <property type="molecule type" value="Genomic_DNA"/>
</dbReference>
<organism evidence="1 2">
    <name type="scientific">Dibothriocephalus latus</name>
    <name type="common">Fish tapeworm</name>
    <name type="synonym">Diphyllobothrium latum</name>
    <dbReference type="NCBI Taxonomy" id="60516"/>
    <lineage>
        <taxon>Eukaryota</taxon>
        <taxon>Metazoa</taxon>
        <taxon>Spiralia</taxon>
        <taxon>Lophotrochozoa</taxon>
        <taxon>Platyhelminthes</taxon>
        <taxon>Cestoda</taxon>
        <taxon>Eucestoda</taxon>
        <taxon>Diphyllobothriidea</taxon>
        <taxon>Diphyllobothriidae</taxon>
        <taxon>Dibothriocephalus</taxon>
    </lineage>
</organism>
<sequence>MKKFALTFTLPFSEFLPTTVPVEFSIKAATASCCLSLPETSTMLYVIKELHNNLKLVDCKCRPQQQNPFKIIEEVLEPGKDGQPG</sequence>
<accession>A0A3P7QLU4</accession>
<reference evidence="1 2" key="1">
    <citation type="submission" date="2018-11" db="EMBL/GenBank/DDBJ databases">
        <authorList>
            <consortium name="Pathogen Informatics"/>
        </authorList>
    </citation>
    <scope>NUCLEOTIDE SEQUENCE [LARGE SCALE GENOMIC DNA]</scope>
</reference>
<proteinExistence type="predicted"/>
<dbReference type="AlphaFoldDB" id="A0A3P7QLU4"/>
<protein>
    <submittedName>
        <fullName evidence="1">Uncharacterized protein</fullName>
    </submittedName>
</protein>
<evidence type="ECO:0000313" key="2">
    <source>
        <dbReference type="Proteomes" id="UP000281553"/>
    </source>
</evidence>
<evidence type="ECO:0000313" key="1">
    <source>
        <dbReference type="EMBL" id="VDN32712.1"/>
    </source>
</evidence>
<name>A0A3P7QLU4_DIBLA</name>
<dbReference type="Proteomes" id="UP000281553">
    <property type="component" value="Unassembled WGS sequence"/>
</dbReference>
<keyword evidence="2" id="KW-1185">Reference proteome</keyword>